<evidence type="ECO:0000259" key="2">
    <source>
        <dbReference type="Pfam" id="PF04773"/>
    </source>
</evidence>
<dbReference type="EMBL" id="AP009384">
    <property type="protein sequence ID" value="BAF90430.1"/>
    <property type="molecule type" value="Genomic_DNA"/>
</dbReference>
<dbReference type="GO" id="GO:0016989">
    <property type="term" value="F:sigma factor antagonist activity"/>
    <property type="evidence" value="ECO:0007669"/>
    <property type="project" value="TreeGrafter"/>
</dbReference>
<sequence length="315" mass="33335">MPRSPRPELADIALSDEAIEWMVRLHSGRSPPEERGAFTRWRAQSAAHEAAAAEAEALWHGLGSAGAGLRAERRASRARITRRAVLGTGALAALGLAGAGTGLWPGGPRADYATSVNETREITLADGSRVLLNASSALAVDFSPATRRLTLIAGQALFTVTPDAARPFIVGAADGWTRAVGTQFDVDIRREATVVTVLEGQVSVGVQGPLPAVTLLANETVRYGAGTLGRPTAIDAAHATSWRRGKLIFDRRPLADVVGELQRHTRTRLVIASGSVGALEVTGVFDLNDPLSVLDTIEQTLPVRVVRLPFVSLIL</sequence>
<proteinExistence type="predicted"/>
<dbReference type="InterPro" id="IPR032623">
    <property type="entry name" value="FecR_N"/>
</dbReference>
<keyword evidence="1" id="KW-0472">Membrane</keyword>
<keyword evidence="1" id="KW-0812">Transmembrane</keyword>
<dbReference type="AlphaFoldDB" id="A8HWH5"/>
<feature type="domain" description="FecR protein" evidence="2">
    <location>
        <begin position="111"/>
        <end position="202"/>
    </location>
</feature>
<dbReference type="STRING" id="438753.AZC_4432"/>
<dbReference type="InterPro" id="IPR006311">
    <property type="entry name" value="TAT_signal"/>
</dbReference>
<evidence type="ECO:0000259" key="3">
    <source>
        <dbReference type="Pfam" id="PF16220"/>
    </source>
</evidence>
<dbReference type="PANTHER" id="PTHR30273:SF2">
    <property type="entry name" value="PROTEIN FECR"/>
    <property type="match status" value="1"/>
</dbReference>
<accession>A8HWH5</accession>
<dbReference type="Proteomes" id="UP000000270">
    <property type="component" value="Chromosome"/>
</dbReference>
<reference evidence="4 5" key="6">
    <citation type="journal article" date="2011" name="Appl. Environ. Microbiol.">
        <title>Involvement of the azorhizobial chromosome partition gene (parA) in the onset of bacteroid differentiation during Sesbania rostrata stem nodule development.</title>
        <authorList>
            <person name="Liu CT."/>
            <person name="Lee KB."/>
            <person name="Wang YS."/>
            <person name="Peng MH."/>
            <person name="Lee KT."/>
            <person name="Suzuki S."/>
            <person name="Suzuki T."/>
            <person name="Oyaizu H."/>
        </authorList>
    </citation>
    <scope>NUCLEOTIDE SEQUENCE [LARGE SCALE GENOMIC DNA]</scope>
    <source>
        <strain evidence="5">ATCC 43989 / DSM 5975 / JCM 20966 / LMG 6465 / NBRC 14845 / NCIMB 13405 / ORS 571</strain>
    </source>
</reference>
<reference evidence="4 5" key="4">
    <citation type="journal article" date="2009" name="Appl. Environ. Microbiol.">
        <title>Comparative genome-wide transcriptional profiling of Azorhizobium caulinodans ORS571 grown under free-living and symbiotic conditions.</title>
        <authorList>
            <person name="Tsukada S."/>
            <person name="Aono T."/>
            <person name="Akiba N."/>
            <person name="Lee KB."/>
            <person name="Liu CT."/>
            <person name="Toyazaki H."/>
            <person name="Oyaizu H."/>
        </authorList>
    </citation>
    <scope>NUCLEOTIDE SEQUENCE [LARGE SCALE GENOMIC DNA]</scope>
    <source>
        <strain evidence="5">ATCC 43989 / DSM 5975 / JCM 20966 / LMG 6465 / NBRC 14845 / NCIMB 13405 / ORS 571</strain>
    </source>
</reference>
<dbReference type="Pfam" id="PF04773">
    <property type="entry name" value="FecR"/>
    <property type="match status" value="1"/>
</dbReference>
<dbReference type="PROSITE" id="PS51318">
    <property type="entry name" value="TAT"/>
    <property type="match status" value="1"/>
</dbReference>
<dbReference type="InterPro" id="IPR006860">
    <property type="entry name" value="FecR"/>
</dbReference>
<keyword evidence="5" id="KW-1185">Reference proteome</keyword>
<feature type="transmembrane region" description="Helical" evidence="1">
    <location>
        <begin position="84"/>
        <end position="104"/>
    </location>
</feature>
<dbReference type="RefSeq" id="WP_012172951.1">
    <property type="nucleotide sequence ID" value="NC_009937.1"/>
</dbReference>
<protein>
    <submittedName>
        <fullName evidence="4">Putative iron siderophore sensor protein</fullName>
    </submittedName>
</protein>
<dbReference type="eggNOG" id="COG3712">
    <property type="taxonomic scope" value="Bacteria"/>
</dbReference>
<evidence type="ECO:0000313" key="5">
    <source>
        <dbReference type="Proteomes" id="UP000000270"/>
    </source>
</evidence>
<organism evidence="4 5">
    <name type="scientific">Azorhizobium caulinodans (strain ATCC 43989 / DSM 5975 / JCM 20966 / LMG 6465 / NBRC 14845 / NCIMB 13405 / ORS 571)</name>
    <dbReference type="NCBI Taxonomy" id="438753"/>
    <lineage>
        <taxon>Bacteria</taxon>
        <taxon>Pseudomonadati</taxon>
        <taxon>Pseudomonadota</taxon>
        <taxon>Alphaproteobacteria</taxon>
        <taxon>Hyphomicrobiales</taxon>
        <taxon>Xanthobacteraceae</taxon>
        <taxon>Azorhizobium</taxon>
    </lineage>
</organism>
<dbReference type="Gene3D" id="2.60.120.1440">
    <property type="match status" value="1"/>
</dbReference>
<reference evidence="4 5" key="5">
    <citation type="journal article" date="2010" name="Appl. Environ. Microbiol.">
        <title>phrR-like gene praR of Azorhizobium caulinodans ORS571 is essential for symbiosis with Sesbania rostrata and is involved in expression of reb genes.</title>
        <authorList>
            <person name="Akiba N."/>
            <person name="Aono T."/>
            <person name="Toyazaki H."/>
            <person name="Sato S."/>
            <person name="Oyaizu H."/>
        </authorList>
    </citation>
    <scope>NUCLEOTIDE SEQUENCE [LARGE SCALE GENOMIC DNA]</scope>
    <source>
        <strain evidence="5">ATCC 43989 / DSM 5975 / JCM 20966 / LMG 6465 / NBRC 14845 / NCIMB 13405 / ORS 571</strain>
    </source>
</reference>
<dbReference type="PIRSF" id="PIRSF018266">
    <property type="entry name" value="FecR"/>
    <property type="match status" value="1"/>
</dbReference>
<name>A8HWH5_AZOC5</name>
<reference evidence="4 5" key="1">
    <citation type="journal article" date="2007" name="Appl. Environ. Microbiol.">
        <title>Rhizobial factors required for stem nodule maturation and maintenance in Sesbania rostrata-Azorhizobium caulinodans ORS571 symbiosis.</title>
        <authorList>
            <person name="Suzuki S."/>
            <person name="Aono T."/>
            <person name="Lee KB."/>
            <person name="Suzuki T."/>
            <person name="Liu CT."/>
            <person name="Miwa H."/>
            <person name="Wakao S."/>
            <person name="Iki T."/>
            <person name="Oyaizu H."/>
        </authorList>
    </citation>
    <scope>NUCLEOTIDE SEQUENCE [LARGE SCALE GENOMIC DNA]</scope>
    <source>
        <strain evidence="5">ATCC 43989 / DSM 5975 / JCM 20966 / LMG 6465 / NBRC 14845 / NCIMB 13405 / ORS 571</strain>
    </source>
</reference>
<reference evidence="5" key="2">
    <citation type="submission" date="2007-04" db="EMBL/GenBank/DDBJ databases">
        <title>Complete genome sequence of the nitrogen-fixing bacterium Azorhizobium caulinodans ORS571.</title>
        <authorList>
            <person name="Lee K.B."/>
            <person name="Backer P.D."/>
            <person name="Aono T."/>
            <person name="Liu C.T."/>
            <person name="Suzuki S."/>
            <person name="Suzuki T."/>
            <person name="Kaneko T."/>
            <person name="Yamada M."/>
            <person name="Tabata S."/>
            <person name="Kupfer D.M."/>
            <person name="Najar F.Z."/>
            <person name="Wiley G.B."/>
            <person name="Roe B."/>
            <person name="Binnewies T."/>
            <person name="Ussery D."/>
            <person name="Vereecke D."/>
            <person name="Gevers D."/>
            <person name="Holsters M."/>
            <person name="Oyaizu H."/>
        </authorList>
    </citation>
    <scope>NUCLEOTIDE SEQUENCE [LARGE SCALE GENOMIC DNA]</scope>
    <source>
        <strain evidence="5">ATCC 43989 / DSM 5975 / JCM 20966 / LMG 6465 / NBRC 14845 / NCIMB 13405 / ORS 571</strain>
    </source>
</reference>
<dbReference type="KEGG" id="azc:AZC_4432"/>
<gene>
    <name evidence="4" type="primary">fecR</name>
    <name evidence="4" type="ordered locus">AZC_4432</name>
</gene>
<reference evidence="4 5" key="3">
    <citation type="journal article" date="2008" name="BMC Genomics">
        <title>The genome of the versatile nitrogen fixer Azorhizobium caulinodans ORS571.</title>
        <authorList>
            <person name="Lee KB."/>
            <person name="Backer P.D."/>
            <person name="Aono T."/>
            <person name="Liu CT."/>
            <person name="Suzuki S."/>
            <person name="Suzuki T."/>
            <person name="Kaneko T."/>
            <person name="Yamada M."/>
            <person name="Tabata S."/>
            <person name="Kupfer D.M."/>
            <person name="Najar F.Z."/>
            <person name="Wiley G.B."/>
            <person name="Roe B."/>
            <person name="Binnewies T.T."/>
            <person name="Ussery D.W."/>
            <person name="D'Haeze W."/>
            <person name="Herder J.D."/>
            <person name="Gevers D."/>
            <person name="Vereecke D."/>
            <person name="Holsters M."/>
            <person name="Oyaizu H."/>
        </authorList>
    </citation>
    <scope>NUCLEOTIDE SEQUENCE [LARGE SCALE GENOMIC DNA]</scope>
    <source>
        <strain evidence="5">ATCC 43989 / DSM 5975 / JCM 20966 / LMG 6465 / NBRC 14845 / NCIMB 13405 / ORS 571</strain>
    </source>
</reference>
<dbReference type="HOGENOM" id="CLU_050192_0_1_5"/>
<evidence type="ECO:0000256" key="1">
    <source>
        <dbReference type="SAM" id="Phobius"/>
    </source>
</evidence>
<dbReference type="InterPro" id="IPR012373">
    <property type="entry name" value="Ferrdict_sens_TM"/>
</dbReference>
<keyword evidence="1" id="KW-1133">Transmembrane helix</keyword>
<dbReference type="Pfam" id="PF16220">
    <property type="entry name" value="DUF4880"/>
    <property type="match status" value="1"/>
</dbReference>
<dbReference type="PANTHER" id="PTHR30273">
    <property type="entry name" value="PERIPLASMIC SIGNAL SENSOR AND SIGMA FACTOR ACTIVATOR FECR-RELATED"/>
    <property type="match status" value="1"/>
</dbReference>
<dbReference type="Gene3D" id="3.55.50.30">
    <property type="match status" value="1"/>
</dbReference>
<evidence type="ECO:0000313" key="4">
    <source>
        <dbReference type="EMBL" id="BAF90430.1"/>
    </source>
</evidence>
<feature type="domain" description="FecR N-terminal" evidence="3">
    <location>
        <begin position="16"/>
        <end position="58"/>
    </location>
</feature>